<dbReference type="EMBL" id="RKQL01000002">
    <property type="protein sequence ID" value="RPE70507.1"/>
    <property type="molecule type" value="Genomic_DNA"/>
</dbReference>
<evidence type="ECO:0000256" key="3">
    <source>
        <dbReference type="ARBA" id="ARBA00022723"/>
    </source>
</evidence>
<dbReference type="InterPro" id="IPR015797">
    <property type="entry name" value="NUDIX_hydrolase-like_dom_sf"/>
</dbReference>
<sequence length="241" mass="26903">MRESRAIRRPPPSFNPREVPVIGVDAHLPRVDPAELTLDRLRRRFQSPPTWVPELRAEPQWLPGSLKPAAVLIPLLASRGRDAPVHVLLTERAEHLSSHAGQIAFPGGRIDEGDADPIMAALREAQEEVGLDPTRVEALGLMPTYTTGSGYLVTPVVGLVDPSAPLRANSSEVSDIFEVPLDFLMNPQHHQRHSVAWQGAQREWFSMPYLDRSTQPPRERFIWGATAGMLRNLYRMLSAPR</sequence>
<keyword evidence="5" id="KW-0460">Magnesium</keyword>
<name>A0A3N4V0D7_9BURK</name>
<dbReference type="OrthoDB" id="9802805at2"/>
<keyword evidence="6" id="KW-0464">Manganese</keyword>
<dbReference type="InterPro" id="IPR045121">
    <property type="entry name" value="CoAse"/>
</dbReference>
<dbReference type="RefSeq" id="WP_124221176.1">
    <property type="nucleotide sequence ID" value="NZ_RKQL01000002.1"/>
</dbReference>
<comment type="cofactor">
    <cofactor evidence="2">
        <name>Mg(2+)</name>
        <dbReference type="ChEBI" id="CHEBI:18420"/>
    </cofactor>
</comment>
<dbReference type="GO" id="GO:0010945">
    <property type="term" value="F:coenzyme A diphosphatase activity"/>
    <property type="evidence" value="ECO:0007669"/>
    <property type="project" value="InterPro"/>
</dbReference>
<proteinExistence type="predicted"/>
<dbReference type="AlphaFoldDB" id="A0A3N4V0D7"/>
<dbReference type="InterPro" id="IPR000086">
    <property type="entry name" value="NUDIX_hydrolase_dom"/>
</dbReference>
<evidence type="ECO:0000256" key="5">
    <source>
        <dbReference type="ARBA" id="ARBA00022842"/>
    </source>
</evidence>
<keyword evidence="4" id="KW-0378">Hydrolase</keyword>
<reference evidence="8 9" key="1">
    <citation type="submission" date="2018-11" db="EMBL/GenBank/DDBJ databases">
        <title>Genomic Encyclopedia of Type Strains, Phase IV (KMG-IV): sequencing the most valuable type-strain genomes for metagenomic binning, comparative biology and taxonomic classification.</title>
        <authorList>
            <person name="Goeker M."/>
        </authorList>
    </citation>
    <scope>NUCLEOTIDE SEQUENCE [LARGE SCALE GENOMIC DNA]</scope>
    <source>
        <strain evidence="8 9">DSM 101684</strain>
    </source>
</reference>
<dbReference type="CDD" id="cd03426">
    <property type="entry name" value="NUDIX_CoAse_Nudt7"/>
    <property type="match status" value="1"/>
</dbReference>
<protein>
    <submittedName>
        <fullName evidence="8">NUDIX domain-containing protein</fullName>
    </submittedName>
</protein>
<comment type="cofactor">
    <cofactor evidence="1">
        <name>Mn(2+)</name>
        <dbReference type="ChEBI" id="CHEBI:29035"/>
    </cofactor>
</comment>
<dbReference type="PROSITE" id="PS51462">
    <property type="entry name" value="NUDIX"/>
    <property type="match status" value="1"/>
</dbReference>
<evidence type="ECO:0000259" key="7">
    <source>
        <dbReference type="PROSITE" id="PS51462"/>
    </source>
</evidence>
<evidence type="ECO:0000256" key="6">
    <source>
        <dbReference type="ARBA" id="ARBA00023211"/>
    </source>
</evidence>
<keyword evidence="3" id="KW-0479">Metal-binding</keyword>
<keyword evidence="9" id="KW-1185">Reference proteome</keyword>
<dbReference type="SUPFAM" id="SSF55811">
    <property type="entry name" value="Nudix"/>
    <property type="match status" value="1"/>
</dbReference>
<dbReference type="PANTHER" id="PTHR12992">
    <property type="entry name" value="NUDIX HYDROLASE"/>
    <property type="match status" value="1"/>
</dbReference>
<organism evidence="8 9">
    <name type="scientific">Tibeticola sediminis</name>
    <dbReference type="NCBI Taxonomy" id="1917811"/>
    <lineage>
        <taxon>Bacteria</taxon>
        <taxon>Pseudomonadati</taxon>
        <taxon>Pseudomonadota</taxon>
        <taxon>Betaproteobacteria</taxon>
        <taxon>Burkholderiales</taxon>
        <taxon>Comamonadaceae</taxon>
        <taxon>Tibeticola</taxon>
    </lineage>
</organism>
<dbReference type="Pfam" id="PF00293">
    <property type="entry name" value="NUDIX"/>
    <property type="match status" value="1"/>
</dbReference>
<gene>
    <name evidence="8" type="ORF">EDC62_0989</name>
</gene>
<comment type="caution">
    <text evidence="8">The sequence shown here is derived from an EMBL/GenBank/DDBJ whole genome shotgun (WGS) entry which is preliminary data.</text>
</comment>
<evidence type="ECO:0000313" key="9">
    <source>
        <dbReference type="Proteomes" id="UP000272193"/>
    </source>
</evidence>
<dbReference type="PANTHER" id="PTHR12992:SF11">
    <property type="entry name" value="MITOCHONDRIAL COENZYME A DIPHOSPHATASE NUDT8"/>
    <property type="match status" value="1"/>
</dbReference>
<dbReference type="Proteomes" id="UP000272193">
    <property type="component" value="Unassembled WGS sequence"/>
</dbReference>
<feature type="domain" description="Nudix hydrolase" evidence="7">
    <location>
        <begin position="66"/>
        <end position="201"/>
    </location>
</feature>
<evidence type="ECO:0000256" key="1">
    <source>
        <dbReference type="ARBA" id="ARBA00001936"/>
    </source>
</evidence>
<dbReference type="GO" id="GO:0046872">
    <property type="term" value="F:metal ion binding"/>
    <property type="evidence" value="ECO:0007669"/>
    <property type="project" value="UniProtKB-KW"/>
</dbReference>
<evidence type="ECO:0000256" key="4">
    <source>
        <dbReference type="ARBA" id="ARBA00022801"/>
    </source>
</evidence>
<dbReference type="NCBIfam" id="NF007980">
    <property type="entry name" value="PRK10707.1"/>
    <property type="match status" value="1"/>
</dbReference>
<dbReference type="Gene3D" id="3.90.79.10">
    <property type="entry name" value="Nucleoside Triphosphate Pyrophosphohydrolase"/>
    <property type="match status" value="1"/>
</dbReference>
<evidence type="ECO:0000313" key="8">
    <source>
        <dbReference type="EMBL" id="RPE70507.1"/>
    </source>
</evidence>
<accession>A0A3N4V0D7</accession>
<evidence type="ECO:0000256" key="2">
    <source>
        <dbReference type="ARBA" id="ARBA00001946"/>
    </source>
</evidence>